<dbReference type="EMBL" id="JAOPJZ010000040">
    <property type="protein sequence ID" value="MCU4754367.1"/>
    <property type="molecule type" value="Genomic_DNA"/>
</dbReference>
<dbReference type="Proteomes" id="UP001321047">
    <property type="component" value="Unassembled WGS sequence"/>
</dbReference>
<dbReference type="RefSeq" id="WP_342810669.1">
    <property type="nucleotide sequence ID" value="NZ_JAOPJZ010000040.1"/>
</dbReference>
<proteinExistence type="predicted"/>
<keyword evidence="3" id="KW-1185">Reference proteome</keyword>
<reference evidence="2 3" key="1">
    <citation type="submission" date="2022-09" db="EMBL/GenBank/DDBJ databases">
        <title>Enrichment on poylsaccharides allowed isolation of novel metabolic and taxonomic groups of Haloarchaea.</title>
        <authorList>
            <person name="Sorokin D.Y."/>
            <person name="Elcheninov A.G."/>
            <person name="Khizhniak T.V."/>
            <person name="Kolganova T.V."/>
            <person name="Kublanov I.V."/>
        </authorList>
    </citation>
    <scope>NUCLEOTIDE SEQUENCE [LARGE SCALE GENOMIC DNA]</scope>
    <source>
        <strain evidence="2 3">AArc-curdl1</strain>
    </source>
</reference>
<protein>
    <submittedName>
        <fullName evidence="2">Uncharacterized protein</fullName>
    </submittedName>
</protein>
<name>A0AAP2ZBT9_9EURY</name>
<dbReference type="AlphaFoldDB" id="A0AAP2ZBT9"/>
<accession>A0AAP2ZBT9</accession>
<sequence>MPLGWTAIGPVLGGVIAGITGLLTQEYISQVRQYEQEKQWYDRVNRLANRLIRKLPTDEELEYQRTGDIEALQWTLYRYLEVYPLLEDHIGDAPSNCPEEVVRQVDCLFELRPRYPEGTEIDLKDASVDELKVRRRDASEVVSSAEKLNEATEDLPSPPKAVQLRNKLLKQG</sequence>
<organism evidence="2 3">
    <name type="scientific">Natronosalvus hydrolyticus</name>
    <dbReference type="NCBI Taxonomy" id="2979988"/>
    <lineage>
        <taxon>Archaea</taxon>
        <taxon>Methanobacteriati</taxon>
        <taxon>Methanobacteriota</taxon>
        <taxon>Stenosarchaea group</taxon>
        <taxon>Halobacteria</taxon>
        <taxon>Halobacteriales</taxon>
        <taxon>Natrialbaceae</taxon>
        <taxon>Natronosalvus</taxon>
    </lineage>
</organism>
<feature type="region of interest" description="Disordered" evidence="1">
    <location>
        <begin position="142"/>
        <end position="172"/>
    </location>
</feature>
<comment type="caution">
    <text evidence="2">The sequence shown here is derived from an EMBL/GenBank/DDBJ whole genome shotgun (WGS) entry which is preliminary data.</text>
</comment>
<evidence type="ECO:0000256" key="1">
    <source>
        <dbReference type="SAM" id="MobiDB-lite"/>
    </source>
</evidence>
<evidence type="ECO:0000313" key="2">
    <source>
        <dbReference type="EMBL" id="MCU4754367.1"/>
    </source>
</evidence>
<evidence type="ECO:0000313" key="3">
    <source>
        <dbReference type="Proteomes" id="UP001321047"/>
    </source>
</evidence>
<gene>
    <name evidence="2" type="ORF">OB919_20735</name>
</gene>